<protein>
    <submittedName>
        <fullName evidence="2">DUF2807 domain-containing protein</fullName>
    </submittedName>
</protein>
<dbReference type="PANTHER" id="PTHR39200">
    <property type="entry name" value="HYPOTHETICAL EXPORTED PROTEIN"/>
    <property type="match status" value="1"/>
</dbReference>
<dbReference type="Proteomes" id="UP000612233">
    <property type="component" value="Unassembled WGS sequence"/>
</dbReference>
<gene>
    <name evidence="2" type="ORF">IC235_18385</name>
</gene>
<evidence type="ECO:0000313" key="3">
    <source>
        <dbReference type="Proteomes" id="UP000612233"/>
    </source>
</evidence>
<dbReference type="AlphaFoldDB" id="A0A927BH19"/>
<comment type="caution">
    <text evidence="2">The sequence shown here is derived from an EMBL/GenBank/DDBJ whole genome shotgun (WGS) entry which is preliminary data.</text>
</comment>
<dbReference type="RefSeq" id="WP_191006671.1">
    <property type="nucleotide sequence ID" value="NZ_JACXAD010000024.1"/>
</dbReference>
<proteinExistence type="predicted"/>
<organism evidence="2 3">
    <name type="scientific">Hymenobacter montanus</name>
    <dbReference type="NCBI Taxonomy" id="2771359"/>
    <lineage>
        <taxon>Bacteria</taxon>
        <taxon>Pseudomonadati</taxon>
        <taxon>Bacteroidota</taxon>
        <taxon>Cytophagia</taxon>
        <taxon>Cytophagales</taxon>
        <taxon>Hymenobacteraceae</taxon>
        <taxon>Hymenobacter</taxon>
    </lineage>
</organism>
<dbReference type="EMBL" id="JACXAD010000024">
    <property type="protein sequence ID" value="MBD2769862.1"/>
    <property type="molecule type" value="Genomic_DNA"/>
</dbReference>
<accession>A0A927BH19</accession>
<keyword evidence="3" id="KW-1185">Reference proteome</keyword>
<sequence>MKNPSFLRSFLFVLCSTLLLTSCGEKGKGDIVTRQLTVPAFEGVNLRIVADVVLTEGATQKVEVRGQENIINRLKTAVDNGTWEIEFDNRVSDYDKLTVYVTLPRLRRVVNSGSGSIQGLSTFTTSDLSVNVNGSGNTVLATTATTVDAGISGSGNIELSGSTPSQSVRISGSGSYRGFGLRSDQCEVSISGSGQVEVTANTTLRADIAGSGNVRYKGRPSINATVSGSGRVINSN</sequence>
<dbReference type="PROSITE" id="PS51257">
    <property type="entry name" value="PROKAR_LIPOPROTEIN"/>
    <property type="match status" value="1"/>
</dbReference>
<dbReference type="PANTHER" id="PTHR39200:SF1">
    <property type="entry name" value="AUTO-TRANSPORTER ADHESIN HEAD GIN DOMAIN-CONTAINING PROTEIN-RELATED"/>
    <property type="match status" value="1"/>
</dbReference>
<dbReference type="Gene3D" id="2.160.20.120">
    <property type="match status" value="1"/>
</dbReference>
<evidence type="ECO:0000313" key="2">
    <source>
        <dbReference type="EMBL" id="MBD2769862.1"/>
    </source>
</evidence>
<dbReference type="Pfam" id="PF10988">
    <property type="entry name" value="DUF2807"/>
    <property type="match status" value="1"/>
</dbReference>
<evidence type="ECO:0000259" key="1">
    <source>
        <dbReference type="Pfam" id="PF10988"/>
    </source>
</evidence>
<reference evidence="2" key="1">
    <citation type="submission" date="2020-09" db="EMBL/GenBank/DDBJ databases">
        <authorList>
            <person name="Kim M.K."/>
        </authorList>
    </citation>
    <scope>NUCLEOTIDE SEQUENCE</scope>
    <source>
        <strain evidence="2">BT664</strain>
    </source>
</reference>
<dbReference type="InterPro" id="IPR021255">
    <property type="entry name" value="DUF2807"/>
</dbReference>
<feature type="domain" description="Putative auto-transporter adhesin head GIN" evidence="1">
    <location>
        <begin position="41"/>
        <end position="220"/>
    </location>
</feature>
<name>A0A927BH19_9BACT</name>